<accession>A0A0M2EXL0</accession>
<name>A0A0M2EXL0_9GAMM</name>
<feature type="transmembrane region" description="Helical" evidence="1">
    <location>
        <begin position="82"/>
        <end position="105"/>
    </location>
</feature>
<feature type="transmembrane region" description="Helical" evidence="1">
    <location>
        <begin position="163"/>
        <end position="179"/>
    </location>
</feature>
<keyword evidence="1" id="KW-0472">Membrane</keyword>
<evidence type="ECO:0000313" key="2">
    <source>
        <dbReference type="EMBL" id="KGA31820.1"/>
    </source>
</evidence>
<proteinExistence type="predicted"/>
<gene>
    <name evidence="2" type="ORF">KU74_19635</name>
</gene>
<feature type="transmembrane region" description="Helical" evidence="1">
    <location>
        <begin position="59"/>
        <end position="76"/>
    </location>
</feature>
<dbReference type="Proteomes" id="UP000029435">
    <property type="component" value="Unassembled WGS sequence"/>
</dbReference>
<evidence type="ECO:0000256" key="1">
    <source>
        <dbReference type="SAM" id="Phobius"/>
    </source>
</evidence>
<protein>
    <submittedName>
        <fullName evidence="2">DNA gyrase subunit B</fullName>
    </submittedName>
</protein>
<evidence type="ECO:0000313" key="3">
    <source>
        <dbReference type="Proteomes" id="UP000029435"/>
    </source>
</evidence>
<keyword evidence="1" id="KW-1133">Transmembrane helix</keyword>
<dbReference type="OrthoDB" id="8537043at2"/>
<feature type="transmembrane region" description="Helical" evidence="1">
    <location>
        <begin position="133"/>
        <end position="157"/>
    </location>
</feature>
<dbReference type="EMBL" id="JQOD01000008">
    <property type="protein sequence ID" value="KGA31820.1"/>
    <property type="molecule type" value="Genomic_DNA"/>
</dbReference>
<keyword evidence="1" id="KW-0812">Transmembrane</keyword>
<feature type="transmembrane region" description="Helical" evidence="1">
    <location>
        <begin position="31"/>
        <end position="47"/>
    </location>
</feature>
<sequence length="187" mass="21376">MMRVLISSLNILMTLVWPFLAWFSITHPEHRWLLAVLALMFVLRFATLRDANNAFKGTALWLAAAGVALSVASLLLRDGAWLLWYPVAVNSVMLMLFGGSLYSGMPLVERLARLREPELPAQAISYTRRVTKVWCWFFIFNGSIAVLTCLVGNLHWWTLWNGVISYVLMGLLMGGEWLIRQHLRKRV</sequence>
<dbReference type="AlphaFoldDB" id="A0A0M2EXL0"/>
<organism evidence="2 3">
    <name type="scientific">Pectobacterium brasiliense</name>
    <dbReference type="NCBI Taxonomy" id="180957"/>
    <lineage>
        <taxon>Bacteria</taxon>
        <taxon>Pseudomonadati</taxon>
        <taxon>Pseudomonadota</taxon>
        <taxon>Gammaproteobacteria</taxon>
        <taxon>Enterobacterales</taxon>
        <taxon>Pectobacteriaceae</taxon>
        <taxon>Pectobacterium</taxon>
    </lineage>
</organism>
<reference evidence="2 3" key="1">
    <citation type="submission" date="2014-08" db="EMBL/GenBank/DDBJ databases">
        <title>Genome sequences of NCPPB Pectobacterium isolates.</title>
        <authorList>
            <person name="Glover R.H."/>
            <person name="Sapp M."/>
            <person name="Elphinstone J."/>
        </authorList>
    </citation>
    <scope>NUCLEOTIDE SEQUENCE [LARGE SCALE GENOMIC DNA]</scope>
    <source>
        <strain evidence="2 3">LMG 21372</strain>
    </source>
</reference>
<comment type="caution">
    <text evidence="2">The sequence shown here is derived from an EMBL/GenBank/DDBJ whole genome shotgun (WGS) entry which is preliminary data.</text>
</comment>